<feature type="compositionally biased region" description="Basic and acidic residues" evidence="5">
    <location>
        <begin position="18"/>
        <end position="35"/>
    </location>
</feature>
<evidence type="ECO:0000256" key="3">
    <source>
        <dbReference type="ARBA" id="ARBA00040876"/>
    </source>
</evidence>
<evidence type="ECO:0000313" key="7">
    <source>
        <dbReference type="EMBL" id="RDX51863.1"/>
    </source>
</evidence>
<protein>
    <recommendedName>
        <fullName evidence="3">Glutamate-rich WD repeat-containing protein 1</fullName>
    </recommendedName>
</protein>
<dbReference type="GO" id="GO:0042254">
    <property type="term" value="P:ribosome biogenesis"/>
    <property type="evidence" value="ECO:0007669"/>
    <property type="project" value="TreeGrafter"/>
</dbReference>
<dbReference type="InterPro" id="IPR022052">
    <property type="entry name" value="Histone-bd_RBBP4-like_N"/>
</dbReference>
<name>A0A371DH82_9APHY</name>
<feature type="region of interest" description="Disordered" evidence="5">
    <location>
        <begin position="1"/>
        <end position="53"/>
    </location>
</feature>
<keyword evidence="8" id="KW-1185">Reference proteome</keyword>
<feature type="domain" description="Histone-binding protein RBBP4-like N-terminal" evidence="6">
    <location>
        <begin position="100"/>
        <end position="167"/>
    </location>
</feature>
<dbReference type="Proteomes" id="UP000256964">
    <property type="component" value="Unassembled WGS sequence"/>
</dbReference>
<dbReference type="InterPro" id="IPR015943">
    <property type="entry name" value="WD40/YVTN_repeat-like_dom_sf"/>
</dbReference>
<dbReference type="PRINTS" id="PR00320">
    <property type="entry name" value="GPROTEINBRPT"/>
</dbReference>
<evidence type="ECO:0000259" key="6">
    <source>
        <dbReference type="Pfam" id="PF12265"/>
    </source>
</evidence>
<proteinExistence type="predicted"/>
<dbReference type="Pfam" id="PF12265">
    <property type="entry name" value="CAF1C_H4-bd"/>
    <property type="match status" value="1"/>
</dbReference>
<dbReference type="EMBL" id="KZ857392">
    <property type="protein sequence ID" value="RDX51863.1"/>
    <property type="molecule type" value="Genomic_DNA"/>
</dbReference>
<dbReference type="InterPro" id="IPR020472">
    <property type="entry name" value="WD40_PAC1"/>
</dbReference>
<feature type="repeat" description="WD" evidence="4">
    <location>
        <begin position="318"/>
        <end position="353"/>
    </location>
</feature>
<dbReference type="AlphaFoldDB" id="A0A371DH82"/>
<dbReference type="PROSITE" id="PS50294">
    <property type="entry name" value="WD_REPEATS_REGION"/>
    <property type="match status" value="3"/>
</dbReference>
<sequence length="515" mass="56852">MSKRSATEVHASSTSQGEPRKTPRSDSKPKEHVVDDEMGEFEDGWEDEYESDEEIVDAEAGKAEDGMDVDDEVLPAIEESEEQPPAPEAYIPGVHRLEKDEILEPDDSVYIMRHNMSVNWPCLSFDVLRDNLGDQRQRYPATAYIVAGTQADVAKNNEISVYKMSSLQKTQKENDSDDEDNDDDDTLDEDPLLEHRSIPHLGGVNRIRAQPLPASSPLPPVSQPYYVASWSETGKVHIWDVRPLIEALDVPGYTIDKSRTHTPAFTVNSHSAEGFAMDWASSGGANPSGLRLLTGDVHSKIYLTTTTASGFNTLGQPFTSHTSSVEDLQWSPTEPTVFASCSADQSVQVWDVRMKGRQSVAGIEKAHESDVNVISWNRATTYLLLSGGDEGGIKVWDLRNVQKKGTSAPDPTPVAAYNWHRAPITSIEWHPTEDSIFAASGADEQVTLWDLAVEQDDEETGAMDATEGGREVPPQLLFVHQGQKDVKEIHWHPQIPGAVISTAYDGFNIFKTISV</sequence>
<dbReference type="OrthoDB" id="2161379at2759"/>
<feature type="region of interest" description="Disordered" evidence="5">
    <location>
        <begin position="166"/>
        <end position="200"/>
    </location>
</feature>
<dbReference type="PANTHER" id="PTHR45903:SF1">
    <property type="entry name" value="GLUTAMATE-RICH WD REPEAT-CONTAINING PROTEIN 1"/>
    <property type="match status" value="1"/>
</dbReference>
<evidence type="ECO:0000256" key="1">
    <source>
        <dbReference type="ARBA" id="ARBA00022574"/>
    </source>
</evidence>
<feature type="compositionally biased region" description="Acidic residues" evidence="5">
    <location>
        <begin position="175"/>
        <end position="191"/>
    </location>
</feature>
<dbReference type="SUPFAM" id="SSF50978">
    <property type="entry name" value="WD40 repeat-like"/>
    <property type="match status" value="1"/>
</dbReference>
<dbReference type="Pfam" id="PF00400">
    <property type="entry name" value="WD40"/>
    <property type="match status" value="3"/>
</dbReference>
<dbReference type="PANTHER" id="PTHR45903">
    <property type="entry name" value="GLUTAMATE-RICH WD REPEAT-CONTAINING PROTEIN 1"/>
    <property type="match status" value="1"/>
</dbReference>
<evidence type="ECO:0000256" key="4">
    <source>
        <dbReference type="PROSITE-ProRule" id="PRU00221"/>
    </source>
</evidence>
<dbReference type="InterPro" id="IPR036322">
    <property type="entry name" value="WD40_repeat_dom_sf"/>
</dbReference>
<accession>A0A371DH82</accession>
<feature type="repeat" description="WD" evidence="4">
    <location>
        <begin position="417"/>
        <end position="451"/>
    </location>
</feature>
<keyword evidence="1 4" id="KW-0853">WD repeat</keyword>
<evidence type="ECO:0000256" key="2">
    <source>
        <dbReference type="ARBA" id="ARBA00022737"/>
    </source>
</evidence>
<dbReference type="InterPro" id="IPR001680">
    <property type="entry name" value="WD40_rpt"/>
</dbReference>
<organism evidence="7 8">
    <name type="scientific">Lentinus brumalis</name>
    <dbReference type="NCBI Taxonomy" id="2498619"/>
    <lineage>
        <taxon>Eukaryota</taxon>
        <taxon>Fungi</taxon>
        <taxon>Dikarya</taxon>
        <taxon>Basidiomycota</taxon>
        <taxon>Agaricomycotina</taxon>
        <taxon>Agaricomycetes</taxon>
        <taxon>Polyporales</taxon>
        <taxon>Polyporaceae</taxon>
        <taxon>Lentinus</taxon>
    </lineage>
</organism>
<dbReference type="Gene3D" id="2.130.10.10">
    <property type="entry name" value="YVTN repeat-like/Quinoprotein amine dehydrogenase"/>
    <property type="match status" value="1"/>
</dbReference>
<reference evidence="7 8" key="1">
    <citation type="journal article" date="2018" name="Biotechnol. Biofuels">
        <title>Integrative visual omics of the white-rot fungus Polyporus brumalis exposes the biotechnological potential of its oxidative enzymes for delignifying raw plant biomass.</title>
        <authorList>
            <person name="Miyauchi S."/>
            <person name="Rancon A."/>
            <person name="Drula E."/>
            <person name="Hage H."/>
            <person name="Chaduli D."/>
            <person name="Favel A."/>
            <person name="Grisel S."/>
            <person name="Henrissat B."/>
            <person name="Herpoel-Gimbert I."/>
            <person name="Ruiz-Duenas F.J."/>
            <person name="Chevret D."/>
            <person name="Hainaut M."/>
            <person name="Lin J."/>
            <person name="Wang M."/>
            <person name="Pangilinan J."/>
            <person name="Lipzen A."/>
            <person name="Lesage-Meessen L."/>
            <person name="Navarro D."/>
            <person name="Riley R."/>
            <person name="Grigoriev I.V."/>
            <person name="Zhou S."/>
            <person name="Raouche S."/>
            <person name="Rosso M.N."/>
        </authorList>
    </citation>
    <scope>NUCLEOTIDE SEQUENCE [LARGE SCALE GENOMIC DNA]</scope>
    <source>
        <strain evidence="7 8">BRFM 1820</strain>
    </source>
</reference>
<dbReference type="PROSITE" id="PS50082">
    <property type="entry name" value="WD_REPEATS_2"/>
    <property type="match status" value="3"/>
</dbReference>
<evidence type="ECO:0000313" key="8">
    <source>
        <dbReference type="Proteomes" id="UP000256964"/>
    </source>
</evidence>
<feature type="repeat" description="WD" evidence="4">
    <location>
        <begin position="364"/>
        <end position="406"/>
    </location>
</feature>
<dbReference type="STRING" id="139420.A0A371DH82"/>
<dbReference type="GO" id="GO:0005730">
    <property type="term" value="C:nucleolus"/>
    <property type="evidence" value="ECO:0007669"/>
    <property type="project" value="TreeGrafter"/>
</dbReference>
<dbReference type="SMART" id="SM00320">
    <property type="entry name" value="WD40"/>
    <property type="match status" value="6"/>
</dbReference>
<feature type="compositionally biased region" description="Acidic residues" evidence="5">
    <location>
        <begin position="36"/>
        <end position="53"/>
    </location>
</feature>
<keyword evidence="2" id="KW-0677">Repeat</keyword>
<gene>
    <name evidence="7" type="ORF">OH76DRAFT_1554486</name>
</gene>
<evidence type="ECO:0000256" key="5">
    <source>
        <dbReference type="SAM" id="MobiDB-lite"/>
    </source>
</evidence>
<dbReference type="InterPro" id="IPR051972">
    <property type="entry name" value="Glutamate-rich_WD_repeat"/>
</dbReference>